<sequence>MRGNILISVIRTLSAGAYPENLGYKEERHPDGRASRGIAKMSGIKDRSRRSGRGTIHGGTLRREQALDGRGNLGGLDDSKNAKYKCPGVKKLTSCKGALFQKSARDTAMFETVEKWSPGRREMRPSRPTQQQQQGVCLRPSTYAEAVTCRRQSSSAAQVDTPDGDDETASVARKAGNRKVDGDLYCLAVAAKPQSVVVADPLQRILVLGGNRRGELLFYCFYHDPRFPLSARSVSAWALRGRWLHERQEGGQICTGELAFSVSPEELSQVMAHADLNSPLGPLNSEERDKAALWSALAVLFFPFDQRLLGSHNGNPYNCPLVRTGTGMDFPFVQEVEEGGGDWVREVLLPIEKCAEIPSSLVDTLVLVDKDIPWDTVSSLEVAVSFRTALRGVAQAVTWFSTSIEEKNKPIESLADLKKHFFTKFGLTEAQRDAAEEKLENIVQDVPACRCGAQRSLVFLPDTVSTYPVNFIYACASLLTALAQGQQSIDLTEHTYILGEAKADEAGTCQTQAETCPTLGSVMGDAEEGLGELQESEQQPGGEVADGGGMGDGSDADEDAEQERARAKRAERRNRREQERKEKRKKKRANRRGEAEENEEESSEEDQPPRRGRGRPPGTFKKLRLQTIDRRLFIDDEGKEWDVTDWMPGGRGPASDEAALKVSESKMNAVWRYQGSKERWGEEHAKAHQEWCNSRHVKGAFEHQRQLEQERKDRAAVPLFECAPRDEDFKFPTEERHWKGFSAVFKVRGKPSQAEAQKLERGEKTEKDLEDEGFITISMLQKRMCAQSRALHSNCRHYAMSVCGLKKGQKSDLESAQGRAWRAGGAKECKDRVLKDCDLSDFEDGGFWVSMSGWLRGDKSCYEGEDTVHVMRSLLMLRGAGKNWLEIPPFFRSGKVKWIKELTGKNKLVCIPPSDHPVETEATKRRKQFDPPQSVSKTAVIHIGERDDGWANTAPPLSIYGGAPVHPFSAGDCDPQTKRMHLMIYSNLSKGQATLLNMLNGLNVEREFMLVCDPFGNRGKSQMSSFLQHTLGDACVVLSGGTFSELCYLMADIYTKRKSCPAVVCVDVARAVGEPDASGRKVLLPENICQFCEKLRDGVLVTPKYTGLAAYPLNKTKVIVFTNCAPNYVAISKDAVLWSTDPCG</sequence>
<dbReference type="EMBL" id="CDMZ01000888">
    <property type="protein sequence ID" value="CEM23391.1"/>
    <property type="molecule type" value="Genomic_DNA"/>
</dbReference>
<evidence type="ECO:0000256" key="1">
    <source>
        <dbReference type="SAM" id="MobiDB-lite"/>
    </source>
</evidence>
<dbReference type="VEuPathDB" id="CryptoDB:Cvel_20246"/>
<name>A0A0G4G4S5_9ALVE</name>
<proteinExistence type="predicted"/>
<feature type="region of interest" description="Disordered" evidence="1">
    <location>
        <begin position="117"/>
        <end position="137"/>
    </location>
</feature>
<evidence type="ECO:0000313" key="2">
    <source>
        <dbReference type="EMBL" id="CEM23391.1"/>
    </source>
</evidence>
<feature type="region of interest" description="Disordered" evidence="1">
    <location>
        <begin position="24"/>
        <end position="80"/>
    </location>
</feature>
<reference evidence="2" key="1">
    <citation type="submission" date="2014-11" db="EMBL/GenBank/DDBJ databases">
        <authorList>
            <person name="Otto D Thomas"/>
            <person name="Naeem Raeece"/>
        </authorList>
    </citation>
    <scope>NUCLEOTIDE SEQUENCE</scope>
</reference>
<feature type="compositionally biased region" description="Acidic residues" evidence="1">
    <location>
        <begin position="596"/>
        <end position="606"/>
    </location>
</feature>
<feature type="region of interest" description="Disordered" evidence="1">
    <location>
        <begin position="152"/>
        <end position="171"/>
    </location>
</feature>
<feature type="compositionally biased region" description="Basic and acidic residues" evidence="1">
    <location>
        <begin position="24"/>
        <end position="34"/>
    </location>
</feature>
<feature type="compositionally biased region" description="Low complexity" evidence="1">
    <location>
        <begin position="531"/>
        <end position="543"/>
    </location>
</feature>
<gene>
    <name evidence="2" type="ORF">Cvel_20246</name>
</gene>
<organism evidence="2">
    <name type="scientific">Chromera velia CCMP2878</name>
    <dbReference type="NCBI Taxonomy" id="1169474"/>
    <lineage>
        <taxon>Eukaryota</taxon>
        <taxon>Sar</taxon>
        <taxon>Alveolata</taxon>
        <taxon>Colpodellida</taxon>
        <taxon>Chromeraceae</taxon>
        <taxon>Chromera</taxon>
    </lineage>
</organism>
<accession>A0A0G4G4S5</accession>
<dbReference type="AlphaFoldDB" id="A0A0G4G4S5"/>
<feature type="region of interest" description="Disordered" evidence="1">
    <location>
        <begin position="519"/>
        <end position="624"/>
    </location>
</feature>
<protein>
    <submittedName>
        <fullName evidence="2">Uncharacterized protein</fullName>
    </submittedName>
</protein>